<dbReference type="InterPro" id="IPR003593">
    <property type="entry name" value="AAA+_ATPase"/>
</dbReference>
<feature type="region of interest" description="Disordered" evidence="1">
    <location>
        <begin position="56"/>
        <end position="77"/>
    </location>
</feature>
<reference evidence="3 4" key="1">
    <citation type="submission" date="2020-08" db="EMBL/GenBank/DDBJ databases">
        <title>Sequencing the genomes of 1000 actinobacteria strains.</title>
        <authorList>
            <person name="Klenk H.-P."/>
        </authorList>
    </citation>
    <scope>NUCLEOTIDE SEQUENCE [LARGE SCALE GENOMIC DNA]</scope>
    <source>
        <strain evidence="3 4">DSM 43675</strain>
    </source>
</reference>
<evidence type="ECO:0000256" key="1">
    <source>
        <dbReference type="SAM" id="MobiDB-lite"/>
    </source>
</evidence>
<dbReference type="SUPFAM" id="SSF52540">
    <property type="entry name" value="P-loop containing nucleoside triphosphate hydrolases"/>
    <property type="match status" value="1"/>
</dbReference>
<dbReference type="Pfam" id="PF05729">
    <property type="entry name" value="NACHT"/>
    <property type="match status" value="1"/>
</dbReference>
<organism evidence="3 4">
    <name type="scientific">Actinomadura coerulea</name>
    <dbReference type="NCBI Taxonomy" id="46159"/>
    <lineage>
        <taxon>Bacteria</taxon>
        <taxon>Bacillati</taxon>
        <taxon>Actinomycetota</taxon>
        <taxon>Actinomycetes</taxon>
        <taxon>Streptosporangiales</taxon>
        <taxon>Thermomonosporaceae</taxon>
        <taxon>Actinomadura</taxon>
    </lineage>
</organism>
<dbReference type="AlphaFoldDB" id="A0A7X0L0A8"/>
<dbReference type="Proteomes" id="UP000546324">
    <property type="component" value="Unassembled WGS sequence"/>
</dbReference>
<proteinExistence type="predicted"/>
<dbReference type="Gene3D" id="3.40.50.300">
    <property type="entry name" value="P-loop containing nucleotide triphosphate hydrolases"/>
    <property type="match status" value="1"/>
</dbReference>
<dbReference type="RefSeq" id="WP_185026996.1">
    <property type="nucleotide sequence ID" value="NZ_JACHMQ010000001.1"/>
</dbReference>
<keyword evidence="4" id="KW-1185">Reference proteome</keyword>
<dbReference type="EMBL" id="JACHMQ010000001">
    <property type="protein sequence ID" value="MBB6396979.1"/>
    <property type="molecule type" value="Genomic_DNA"/>
</dbReference>
<dbReference type="SMART" id="SM00382">
    <property type="entry name" value="AAA"/>
    <property type="match status" value="1"/>
</dbReference>
<feature type="domain" description="NACHT" evidence="2">
    <location>
        <begin position="151"/>
        <end position="275"/>
    </location>
</feature>
<comment type="caution">
    <text evidence="3">The sequence shown here is derived from an EMBL/GenBank/DDBJ whole genome shotgun (WGS) entry which is preliminary data.</text>
</comment>
<dbReference type="InterPro" id="IPR027417">
    <property type="entry name" value="P-loop_NTPase"/>
</dbReference>
<protein>
    <recommendedName>
        <fullName evidence="2">NACHT domain-containing protein</fullName>
    </recommendedName>
</protein>
<sequence>MLRFAGRALVGASLLVAAGVAVNQVYDNGKLSWNWGYLALVFTVLGALVQAAPQSAAPAPETAPPPPPAGGRRKGSRRAYLRRMRSAVDQMETIGLVTQAEYVLRTRQVYVDVMLRPRPVTEAVADTGIGSVSSPEAGQRASLASFLAPGRVLAVLGAAGSGKTTLARHTALDIAERRWPRRRRLPVLLYLRDHGRAIAAGGREGLARIAVTAPWLGGAVSAEWLEERLKRGRCVILLDGLDEVAGSADRSRVVRWVEDQISRYPSNAFVVTSRPLGYDGNRLSRADVLQVQRFTGRQIRAFLHAWYRAIEHRSREGDPKEIDRLAARAADDLYRRISSEPALFDLAANPLLLTMIANVHRYRGSLPGSRVALYEEVCQVLLHRRQEAKRLTDPGMDGLSGEKRERVVQELAWYMMRRELRDIPADEAERAIRTVLERTAPDITPAAFLRSVKRSGLLLEHQYGRYGFAHLTLQEYLASTLVPAHASRRQLLIDNVGNPWWREVTLLWVARADAGPIVEACLEDRTVTALSLAYACADEARELDPGLRDRLDLLLRTAPSDLGERQLLDGVAAARALHDTHVLDDGTRIGAAPVPPNLWGRFVARTNDPHVPKTVVDDLWTKDIKKFLAWLNGLFDDGTGYRLPTPAEARQALDLDLYARRPGSRNPVVLYAADGDWADEHGQAQLVPDFPHQPTARQAGEYPALILQQTHVFFRLFQATAPSTFIGLLAFGRSRDLDKAEDRLLHALDIARDLDLAHEALYFPLRERAFERAVELGLDDLPDRADDLDRDHLRDRALDYASRIGQELGLAMESRLRRASPGGEGGSAALVTALFSVLPSQSRDIFHAHPLARGLDHLLPLDNLSGSVAALGQSLGALGPAITDDLNRDFAAAVDLVNVLARVSGSVGDIAEEIKQKIGTPRATSGSALHYGRLLGADFDVVLSKAEHLRDIASASGTVPVVDIAHDLCFALRRALNHVLAITEFNAAQTFGSGYHGQDPAHVLTLARLVFAGDLGRLDMGAVVTTAWACLSLQRSFEAVTSLEPARPRRNRSRTVSMETFLHRALPDIFSTTPAHDPAVTLEAALSRANTIGNEEVAELIGNAIRLAAPLWEQSRRARRSDMVLAVTSLLAATLRNKGAREDYQLAHHLSSALLALMALTPDSDVRAPARPPTPKQLVLVRA</sequence>
<dbReference type="PANTHER" id="PTHR46844:SF1">
    <property type="entry name" value="SLR5058 PROTEIN"/>
    <property type="match status" value="1"/>
</dbReference>
<dbReference type="PROSITE" id="PS50837">
    <property type="entry name" value="NACHT"/>
    <property type="match status" value="1"/>
</dbReference>
<accession>A0A7X0L0A8</accession>
<dbReference type="PANTHER" id="PTHR46844">
    <property type="entry name" value="SLR5058 PROTEIN"/>
    <property type="match status" value="1"/>
</dbReference>
<evidence type="ECO:0000259" key="2">
    <source>
        <dbReference type="PROSITE" id="PS50837"/>
    </source>
</evidence>
<evidence type="ECO:0000313" key="4">
    <source>
        <dbReference type="Proteomes" id="UP000546324"/>
    </source>
</evidence>
<evidence type="ECO:0000313" key="3">
    <source>
        <dbReference type="EMBL" id="MBB6396979.1"/>
    </source>
</evidence>
<gene>
    <name evidence="3" type="ORF">BKA00_003893</name>
</gene>
<name>A0A7X0L0A8_9ACTN</name>
<dbReference type="InterPro" id="IPR007111">
    <property type="entry name" value="NACHT_NTPase"/>
</dbReference>